<accession>L0DKR2</accession>
<dbReference type="KEGG" id="saci:Sinac_5843"/>
<name>L0DKR2_SINAD</name>
<keyword evidence="4" id="KW-1185">Reference proteome</keyword>
<dbReference type="Pfam" id="PF18887">
    <property type="entry name" value="MBG_3"/>
    <property type="match status" value="1"/>
</dbReference>
<dbReference type="EMBL" id="CP003364">
    <property type="protein sequence ID" value="AGA29964.1"/>
    <property type="molecule type" value="Genomic_DNA"/>
</dbReference>
<evidence type="ECO:0000313" key="4">
    <source>
        <dbReference type="Proteomes" id="UP000010798"/>
    </source>
</evidence>
<dbReference type="OrthoDB" id="290388at2"/>
<gene>
    <name evidence="3" type="ordered locus">Sinac_5843</name>
</gene>
<dbReference type="Pfam" id="PF18657">
    <property type="entry name" value="YDG"/>
    <property type="match status" value="8"/>
</dbReference>
<evidence type="ECO:0000313" key="3">
    <source>
        <dbReference type="EMBL" id="AGA29964.1"/>
    </source>
</evidence>
<feature type="region of interest" description="Disordered" evidence="1">
    <location>
        <begin position="18"/>
        <end position="48"/>
    </location>
</feature>
<dbReference type="AlphaFoldDB" id="L0DKR2"/>
<dbReference type="InterPro" id="IPR041248">
    <property type="entry name" value="YDG"/>
</dbReference>
<sequence length="1171" mass="116736">MSRLVDLANEWFQFWQQSGPGSDRNRRSAQLDAATRRHRTKKQLSMEPMEERVVLSTTPLASLTAASLEHAVPMEANVTSLSIQANQNSDISAEAFRFRKTPTLVTSVSGSGLRDGTATLTATLTTFNGTPLAGKNVRFQVRGRVVGRATTNDEGVAVLSNASLRGIRAGDYPGGVVATFAGDATQRRSSSRGRLTVSRFATSLSDVSASGEFGGNGTLTATLTTNGAPLAGQAVNFLLRGQNVGNATTNAQGVATLTNVSLAGLNTGVYANAITASFAGGVTYQRNAAGGPLAVNQAQATVSLGDLDQTYDGSAKSATVTTSPSGLAYTVSYLDADGTPVANPTAAGSYIVNASIANPNYIGVATGYLVIAKAQIGVDGLTANNKVYDGSTTATLNTGSLTLSGVVPGDDVTLNTAGATGTFASKGVGTGKTVTVAGLTLSGADAGNYVLVQPTTTADVTAATLTVNGLTANNKVYDGTTAATLNTGSLTLSGVVFGDDLTLNTGGATGTFASKGVGTGKTVTVAGLTLSGADAGNYLLVQPSTTADVTAATLTVSGITANNKGYDGTTAATLDTTNAALVGTVPGDQVALDTTNATGTFDSPDIGLDKVVTISGLTLNGADAGNYVLVEPTTTASIGVVTITGITASGKVYDGNTDATIDTTDAVLSGVGPGDDVTLDVSSVTASFETKDAGTGKIVIITGLSLTGADAGKYMLILPTITADITAATLTVSGITASDKVYDGSTDATIDTTNALLDGFVAGDDVELDVSDAVGNFDTKNAGTDKTVTISGLTLSGADAGNYVLASTTTTADITAATLTVSGVTANNKVYDGSTDATLDTTDALLVGFVAGDDVELDVSDAAGNFDTKDAGIGKTVTISGLTLSGADAGNYVLVQPTATADITAATLTVSGVTASGKVYDGSTDATIDTTNALLDGFVAGDDVELDVSGAVGNFDTKDAGTAKTVTILGLILSGADAGNYVLAPTTTTADVTAATLTVSGITAGSKVYDGSTDATLDTTNAQLVGFVAGDDVELDVSDAAGNFDTKDVGTDKTVVVTGLVLTGADLGNYILVPPAATADITAATLTVSGITASDKEYDGNTDATLDTTNASLVGFVAGDDVGLNVSGAVGVFDSPDIGDDKLVFITGLTLVGADSGNYTLTEPTTTASIL</sequence>
<protein>
    <recommendedName>
        <fullName evidence="2">Big-1 domain-containing protein</fullName>
    </recommendedName>
</protein>
<evidence type="ECO:0000259" key="2">
    <source>
        <dbReference type="PROSITE" id="PS51127"/>
    </source>
</evidence>
<dbReference type="InterPro" id="IPR008964">
    <property type="entry name" value="Invasin/intimin_cell_adhesion"/>
</dbReference>
<evidence type="ECO:0000256" key="1">
    <source>
        <dbReference type="SAM" id="MobiDB-lite"/>
    </source>
</evidence>
<dbReference type="eggNOG" id="COG3210">
    <property type="taxonomic scope" value="Bacteria"/>
</dbReference>
<dbReference type="SMART" id="SM00634">
    <property type="entry name" value="BID_1"/>
    <property type="match status" value="2"/>
</dbReference>
<reference evidence="3 4" key="1">
    <citation type="submission" date="2012-02" db="EMBL/GenBank/DDBJ databases">
        <title>Complete sequence of chromosome of Singulisphaera acidiphila DSM 18658.</title>
        <authorList>
            <consortium name="US DOE Joint Genome Institute (JGI-PGF)"/>
            <person name="Lucas S."/>
            <person name="Copeland A."/>
            <person name="Lapidus A."/>
            <person name="Glavina del Rio T."/>
            <person name="Dalin E."/>
            <person name="Tice H."/>
            <person name="Bruce D."/>
            <person name="Goodwin L."/>
            <person name="Pitluck S."/>
            <person name="Peters L."/>
            <person name="Ovchinnikova G."/>
            <person name="Chertkov O."/>
            <person name="Kyrpides N."/>
            <person name="Mavromatis K."/>
            <person name="Ivanova N."/>
            <person name="Brettin T."/>
            <person name="Detter J.C."/>
            <person name="Han C."/>
            <person name="Larimer F."/>
            <person name="Land M."/>
            <person name="Hauser L."/>
            <person name="Markowitz V."/>
            <person name="Cheng J.-F."/>
            <person name="Hugenholtz P."/>
            <person name="Woyke T."/>
            <person name="Wu D."/>
            <person name="Tindall B."/>
            <person name="Pomrenke H."/>
            <person name="Brambilla E."/>
            <person name="Klenk H.-P."/>
            <person name="Eisen J.A."/>
        </authorList>
    </citation>
    <scope>NUCLEOTIDE SEQUENCE [LARGE SCALE GENOMIC DNA]</scope>
    <source>
        <strain evidence="4">ATCC BAA-1392 / DSM 18658 / VKM B-2454 / MOB10</strain>
    </source>
</reference>
<proteinExistence type="predicted"/>
<dbReference type="eggNOG" id="COG3391">
    <property type="taxonomic scope" value="Bacteria"/>
</dbReference>
<dbReference type="PROSITE" id="PS51127">
    <property type="entry name" value="BIG1"/>
    <property type="match status" value="1"/>
</dbReference>
<dbReference type="InterPro" id="IPR003344">
    <property type="entry name" value="Big_1_dom"/>
</dbReference>
<dbReference type="HOGENOM" id="CLU_274053_0_0_0"/>
<organism evidence="3 4">
    <name type="scientific">Singulisphaera acidiphila (strain ATCC BAA-1392 / DSM 18658 / VKM B-2454 / MOB10)</name>
    <dbReference type="NCBI Taxonomy" id="886293"/>
    <lineage>
        <taxon>Bacteria</taxon>
        <taxon>Pseudomonadati</taxon>
        <taxon>Planctomycetota</taxon>
        <taxon>Planctomycetia</taxon>
        <taxon>Isosphaerales</taxon>
        <taxon>Isosphaeraceae</taxon>
        <taxon>Singulisphaera</taxon>
    </lineage>
</organism>
<dbReference type="eggNOG" id="COG3420">
    <property type="taxonomic scope" value="Bacteria"/>
</dbReference>
<dbReference type="SUPFAM" id="SSF49373">
    <property type="entry name" value="Invasin/intimin cell-adhesion fragments"/>
    <property type="match status" value="1"/>
</dbReference>
<dbReference type="InterPro" id="IPR043772">
    <property type="entry name" value="MBG_3"/>
</dbReference>
<feature type="domain" description="Big-1" evidence="2">
    <location>
        <begin position="197"/>
        <end position="285"/>
    </location>
</feature>
<dbReference type="Proteomes" id="UP000010798">
    <property type="component" value="Chromosome"/>
</dbReference>